<dbReference type="Gene3D" id="3.40.50.300">
    <property type="entry name" value="P-loop containing nucleotide triphosphate hydrolases"/>
    <property type="match status" value="1"/>
</dbReference>
<dbReference type="PANTHER" id="PTHR42759:SF5">
    <property type="entry name" value="METHANOL DEHYDROGENASE REGULATOR"/>
    <property type="match status" value="1"/>
</dbReference>
<name>A0ABP3LGZ9_9BACI</name>
<evidence type="ECO:0000259" key="2">
    <source>
        <dbReference type="Pfam" id="PF17863"/>
    </source>
</evidence>
<dbReference type="InterPro" id="IPR027417">
    <property type="entry name" value="P-loop_NTPase"/>
</dbReference>
<dbReference type="EMBL" id="BAAADO010000006">
    <property type="protein sequence ID" value="GAA0499793.1"/>
    <property type="molecule type" value="Genomic_DNA"/>
</dbReference>
<protein>
    <submittedName>
        <fullName evidence="3">MoxR family ATPase</fullName>
    </submittedName>
</protein>
<keyword evidence="4" id="KW-1185">Reference proteome</keyword>
<evidence type="ECO:0000313" key="4">
    <source>
        <dbReference type="Proteomes" id="UP001500880"/>
    </source>
</evidence>
<comment type="caution">
    <text evidence="3">The sequence shown here is derived from an EMBL/GenBank/DDBJ whole genome shotgun (WGS) entry which is preliminary data.</text>
</comment>
<dbReference type="Pfam" id="PF17863">
    <property type="entry name" value="AAA_lid_2"/>
    <property type="match status" value="1"/>
</dbReference>
<organism evidence="3 4">
    <name type="scientific">Salinibacillus aidingensis</name>
    <dbReference type="NCBI Taxonomy" id="237684"/>
    <lineage>
        <taxon>Bacteria</taxon>
        <taxon>Bacillati</taxon>
        <taxon>Bacillota</taxon>
        <taxon>Bacilli</taxon>
        <taxon>Bacillales</taxon>
        <taxon>Bacillaceae</taxon>
        <taxon>Salinibacillus</taxon>
    </lineage>
</organism>
<evidence type="ECO:0000259" key="1">
    <source>
        <dbReference type="Pfam" id="PF07726"/>
    </source>
</evidence>
<dbReference type="PANTHER" id="PTHR42759">
    <property type="entry name" value="MOXR FAMILY PROTEIN"/>
    <property type="match status" value="1"/>
</dbReference>
<gene>
    <name evidence="3" type="ORF">GCM10008986_28790</name>
</gene>
<accession>A0ABP3LGZ9</accession>
<dbReference type="Proteomes" id="UP001500880">
    <property type="component" value="Unassembled WGS sequence"/>
</dbReference>
<dbReference type="PIRSF" id="PIRSF002849">
    <property type="entry name" value="AAA_ATPase_chaperone_MoxR_prd"/>
    <property type="match status" value="1"/>
</dbReference>
<feature type="domain" description="ATPase AAA-3" evidence="1">
    <location>
        <begin position="38"/>
        <end position="169"/>
    </location>
</feature>
<dbReference type="InterPro" id="IPR011703">
    <property type="entry name" value="ATPase_AAA-3"/>
</dbReference>
<dbReference type="SUPFAM" id="SSF52540">
    <property type="entry name" value="P-loop containing nucleoside triphosphate hydrolases"/>
    <property type="match status" value="1"/>
</dbReference>
<dbReference type="Pfam" id="PF07726">
    <property type="entry name" value="AAA_3"/>
    <property type="match status" value="1"/>
</dbReference>
<feature type="domain" description="ChlI/MoxR AAA lid" evidence="2">
    <location>
        <begin position="232"/>
        <end position="298"/>
    </location>
</feature>
<proteinExistence type="predicted"/>
<dbReference type="Gene3D" id="1.10.8.80">
    <property type="entry name" value="Magnesium chelatase subunit I, C-Terminal domain"/>
    <property type="match status" value="1"/>
</dbReference>
<dbReference type="InterPro" id="IPR041628">
    <property type="entry name" value="ChlI/MoxR_AAA_lid"/>
</dbReference>
<reference evidence="4" key="1">
    <citation type="journal article" date="2019" name="Int. J. Syst. Evol. Microbiol.">
        <title>The Global Catalogue of Microorganisms (GCM) 10K type strain sequencing project: providing services to taxonomists for standard genome sequencing and annotation.</title>
        <authorList>
            <consortium name="The Broad Institute Genomics Platform"/>
            <consortium name="The Broad Institute Genome Sequencing Center for Infectious Disease"/>
            <person name="Wu L."/>
            <person name="Ma J."/>
        </authorList>
    </citation>
    <scope>NUCLEOTIDE SEQUENCE [LARGE SCALE GENOMIC DNA]</scope>
    <source>
        <strain evidence="4">JCM 12389</strain>
    </source>
</reference>
<sequence length="318" mass="35430">MNSVQAKITKGINAIKKVIMGQDDAIELLFAALLANGHVLLESVPGSGKTKLAKTFAEVVDGRFGRVQFTPDVLPGDVTGIQFYNPKTQEFELRAGPVMTNVLLADEINRATPKTQSSLLEVMEEKQTTIDGETLVLEPPFMVIATQNPIESNQGTFPLPEAQLDRFLLKVSMDYPSFDIEKEILHIYRTDEPLNDIVSPSLLKEEILSLQEEVKLIRMGDAVTEYLLNIVRQTRQHADVEVGISTRGALALMRVCQARAFIRGRDYVRPEDIKEMAPYVFAHRLVLSMEASLQKNPSKVIADILELIEVPVEIGESE</sequence>
<dbReference type="InterPro" id="IPR050764">
    <property type="entry name" value="CbbQ/NirQ/NorQ/GpvN"/>
</dbReference>
<evidence type="ECO:0000313" key="3">
    <source>
        <dbReference type="EMBL" id="GAA0499793.1"/>
    </source>
</evidence>
<dbReference type="RefSeq" id="WP_343842530.1">
    <property type="nucleotide sequence ID" value="NZ_BAAADO010000006.1"/>
</dbReference>